<evidence type="ECO:0000259" key="3">
    <source>
        <dbReference type="PROSITE" id="PS51462"/>
    </source>
</evidence>
<organism evidence="4 5">
    <name type="scientific">Kibdelosporangium persicum</name>
    <dbReference type="NCBI Taxonomy" id="2698649"/>
    <lineage>
        <taxon>Bacteria</taxon>
        <taxon>Bacillati</taxon>
        <taxon>Actinomycetota</taxon>
        <taxon>Actinomycetes</taxon>
        <taxon>Pseudonocardiales</taxon>
        <taxon>Pseudonocardiaceae</taxon>
        <taxon>Kibdelosporangium</taxon>
    </lineage>
</organism>
<comment type="caution">
    <text evidence="4">The sequence shown here is derived from an EMBL/GenBank/DDBJ whole genome shotgun (WGS) entry which is preliminary data.</text>
</comment>
<dbReference type="Pfam" id="PF15891">
    <property type="entry name" value="Nuc_deoxyri_tr2"/>
    <property type="match status" value="1"/>
</dbReference>
<dbReference type="InterPro" id="IPR039470">
    <property type="entry name" value="Nuc_deoxyri_tr2"/>
</dbReference>
<dbReference type="Gene3D" id="3.90.79.10">
    <property type="entry name" value="Nucleoside Triphosphate Pyrophosphohydrolase"/>
    <property type="match status" value="1"/>
</dbReference>
<feature type="domain" description="Nudix hydrolase" evidence="3">
    <location>
        <begin position="226"/>
        <end position="371"/>
    </location>
</feature>
<evidence type="ECO:0000313" key="5">
    <source>
        <dbReference type="Proteomes" id="UP000763557"/>
    </source>
</evidence>
<gene>
    <name evidence="4" type="ORF">GC106_73350</name>
</gene>
<dbReference type="Proteomes" id="UP000763557">
    <property type="component" value="Unassembled WGS sequence"/>
</dbReference>
<dbReference type="InterPro" id="IPR015797">
    <property type="entry name" value="NUDIX_hydrolase-like_dom_sf"/>
</dbReference>
<evidence type="ECO:0000313" key="4">
    <source>
        <dbReference type="EMBL" id="NRN70071.1"/>
    </source>
</evidence>
<dbReference type="Gene3D" id="3.40.50.450">
    <property type="match status" value="1"/>
</dbReference>
<dbReference type="PROSITE" id="PS51462">
    <property type="entry name" value="NUDIX"/>
    <property type="match status" value="1"/>
</dbReference>
<accession>A0ABX2FF98</accession>
<sequence length="379" mass="42233">MDVVYAGQEPPDEWDASIFLAGPTPRRDDVASWRPAAIAEIQRQWTKDASLVVFVPEPQDGRRYPSYDNQIAWEERWLDAADVILFWVPREMSTLPGLTTNIEFGRYESSGRVVLGAPQNAQHVRYMQHRARQRGAQVTSTLPETIGATLALLGEGARRRDGERHVPLLAWRIPTFHNWVSAQQKAGNVLLGGRLLWIHRQFLWAFHARVRVAAEDRVKHNEIVLGRPDVVSIVAYRPGPTARQNEVVLVREFRSPSCSADGYVHELPGGGVVQGDPATQAVHELAEETGLRVAPERLRRDQVRQVIATLSAHRVHVFCVELTDGEIAQARANPGPHGVAEDSERTFVEVRTYGEILDNGRADWATLGVLAAAFTGPGR</sequence>
<evidence type="ECO:0000256" key="1">
    <source>
        <dbReference type="ARBA" id="ARBA00001946"/>
    </source>
</evidence>
<dbReference type="PANTHER" id="PTHR11839">
    <property type="entry name" value="UDP/ADP-SUGAR PYROPHOSPHATASE"/>
    <property type="match status" value="1"/>
</dbReference>
<dbReference type="PANTHER" id="PTHR11839:SF18">
    <property type="entry name" value="NUDIX HYDROLASE DOMAIN-CONTAINING PROTEIN"/>
    <property type="match status" value="1"/>
</dbReference>
<comment type="cofactor">
    <cofactor evidence="1">
        <name>Mg(2+)</name>
        <dbReference type="ChEBI" id="CHEBI:18420"/>
    </cofactor>
</comment>
<dbReference type="EMBL" id="JAAATY010000034">
    <property type="protein sequence ID" value="NRN70071.1"/>
    <property type="molecule type" value="Genomic_DNA"/>
</dbReference>
<dbReference type="SUPFAM" id="SSF55811">
    <property type="entry name" value="Nudix"/>
    <property type="match status" value="1"/>
</dbReference>
<dbReference type="InterPro" id="IPR000086">
    <property type="entry name" value="NUDIX_hydrolase_dom"/>
</dbReference>
<evidence type="ECO:0000256" key="2">
    <source>
        <dbReference type="ARBA" id="ARBA00022801"/>
    </source>
</evidence>
<proteinExistence type="predicted"/>
<reference evidence="4 5" key="1">
    <citation type="submission" date="2020-01" db="EMBL/GenBank/DDBJ databases">
        <title>Kibdelosporangium persica a novel Actinomycetes from a hot desert in Iran.</title>
        <authorList>
            <person name="Safaei N."/>
            <person name="Zaburannyi N."/>
            <person name="Mueller R."/>
            <person name="Wink J."/>
        </authorList>
    </citation>
    <scope>NUCLEOTIDE SEQUENCE [LARGE SCALE GENOMIC DNA]</scope>
    <source>
        <strain evidence="4 5">4NS15</strain>
    </source>
</reference>
<keyword evidence="5" id="KW-1185">Reference proteome</keyword>
<dbReference type="RefSeq" id="WP_246367857.1">
    <property type="nucleotide sequence ID" value="NZ_CBCSGW010000020.1"/>
</dbReference>
<protein>
    <submittedName>
        <fullName evidence="4">Nucleoside 2-deoxyribosyltransferase like</fullName>
    </submittedName>
</protein>
<keyword evidence="2" id="KW-0378">Hydrolase</keyword>
<name>A0ABX2FF98_9PSEU</name>